<name>A0A8S0R5W0_OLEEU</name>
<dbReference type="AlphaFoldDB" id="A0A8S0R5W0"/>
<comment type="caution">
    <text evidence="2">The sequence shown here is derived from an EMBL/GenBank/DDBJ whole genome shotgun (WGS) entry which is preliminary data.</text>
</comment>
<dbReference type="SUPFAM" id="SSF52172">
    <property type="entry name" value="CheY-like"/>
    <property type="match status" value="1"/>
</dbReference>
<dbReference type="Proteomes" id="UP000594638">
    <property type="component" value="Unassembled WGS sequence"/>
</dbReference>
<organism evidence="2 3">
    <name type="scientific">Olea europaea subsp. europaea</name>
    <dbReference type="NCBI Taxonomy" id="158383"/>
    <lineage>
        <taxon>Eukaryota</taxon>
        <taxon>Viridiplantae</taxon>
        <taxon>Streptophyta</taxon>
        <taxon>Embryophyta</taxon>
        <taxon>Tracheophyta</taxon>
        <taxon>Spermatophyta</taxon>
        <taxon>Magnoliopsida</taxon>
        <taxon>eudicotyledons</taxon>
        <taxon>Gunneridae</taxon>
        <taxon>Pentapetalae</taxon>
        <taxon>asterids</taxon>
        <taxon>lamiids</taxon>
        <taxon>Lamiales</taxon>
        <taxon>Oleaceae</taxon>
        <taxon>Oleeae</taxon>
        <taxon>Olea</taxon>
    </lineage>
</organism>
<feature type="domain" description="ABCF3 PWI-like helical bundle" evidence="1">
    <location>
        <begin position="13"/>
        <end position="54"/>
    </location>
</feature>
<evidence type="ECO:0000259" key="1">
    <source>
        <dbReference type="Pfam" id="PF26051"/>
    </source>
</evidence>
<dbReference type="InterPro" id="IPR058770">
    <property type="entry name" value="PWI_ABCF3"/>
</dbReference>
<gene>
    <name evidence="2" type="ORF">OLEA9_A046421</name>
</gene>
<reference evidence="2 3" key="1">
    <citation type="submission" date="2019-12" db="EMBL/GenBank/DDBJ databases">
        <authorList>
            <person name="Alioto T."/>
            <person name="Alioto T."/>
            <person name="Gomez Garrido J."/>
        </authorList>
    </citation>
    <scope>NUCLEOTIDE SEQUENCE [LARGE SCALE GENOMIC DNA]</scope>
</reference>
<sequence>MGYGGLLEISHAQAIVGYVINVLANEDFDFGVDGEGAFEALGELLFDSGCITDDSDQLQGQANEGCYDVVLIDVHTPDMDGFKLLELVELEMDLPVISE</sequence>
<dbReference type="Gramene" id="OE9A046421T1">
    <property type="protein sequence ID" value="OE9A046421C1"/>
    <property type="gene ID" value="OE9A046421"/>
</dbReference>
<keyword evidence="3" id="KW-1185">Reference proteome</keyword>
<accession>A0A8S0R5W0</accession>
<protein>
    <submittedName>
        <fullName evidence="2">ABC transporter F family member 3</fullName>
    </submittedName>
</protein>
<evidence type="ECO:0000313" key="3">
    <source>
        <dbReference type="Proteomes" id="UP000594638"/>
    </source>
</evidence>
<dbReference type="OrthoDB" id="60033at2759"/>
<evidence type="ECO:0000313" key="2">
    <source>
        <dbReference type="EMBL" id="CAA2973694.1"/>
    </source>
</evidence>
<dbReference type="Gene3D" id="3.40.50.2300">
    <property type="match status" value="1"/>
</dbReference>
<dbReference type="InterPro" id="IPR011006">
    <property type="entry name" value="CheY-like_superfamily"/>
</dbReference>
<dbReference type="Pfam" id="PF26051">
    <property type="entry name" value="PWI_ABCF3"/>
    <property type="match status" value="1"/>
</dbReference>
<proteinExistence type="predicted"/>
<dbReference type="EMBL" id="CACTIH010002121">
    <property type="protein sequence ID" value="CAA2973694.1"/>
    <property type="molecule type" value="Genomic_DNA"/>
</dbReference>